<keyword evidence="3" id="KW-1185">Reference proteome</keyword>
<sequence>MDLGLMPVTVAPVSPTAAAEPVAAVGLELLLCPDCRLLQPAHRVTVPAEPRLATERCVTTLIARFQLRPDMPVTVLADGGAGWLPMLRRFGFTPGLARSGTAVAQRLREVTAPPGLLLAGDAIGRSAALPDLLEGIRQLLAPGGIAVFDLPDLLRVVEANRFDLFCPGRNAWPSLLVAEMLLGQHGLVVCGLVRPPGLLRLLVCHAEDHGKPVGSEVAARRAAERVAGLESGEAYQRLAEVVLETRAAVFDLLLAARRDDRQVLGLGASAAAARLLAGCGIGPGLLPGTVDAHPPWHGMVLPGSRVPVVPPEALAAVVPDLVLVLDGRPASEARQLLGEAGLWTARIAVILPKFQIIRAGTA</sequence>
<reference evidence="2" key="1">
    <citation type="submission" date="2020-08" db="EMBL/GenBank/DDBJ databases">
        <authorList>
            <person name="Hu Y."/>
            <person name="Nguyen S.V."/>
            <person name="Li F."/>
            <person name="Fanning S."/>
        </authorList>
    </citation>
    <scope>NUCLEOTIDE SEQUENCE</scope>
    <source>
        <strain evidence="2">SYSU D8009</strain>
    </source>
</reference>
<dbReference type="InterPro" id="IPR013691">
    <property type="entry name" value="MeTrfase_14"/>
</dbReference>
<evidence type="ECO:0000313" key="3">
    <source>
        <dbReference type="Proteomes" id="UP000600101"/>
    </source>
</evidence>
<protein>
    <recommendedName>
        <fullName evidence="1">C-methyltransferase domain-containing protein</fullName>
    </recommendedName>
</protein>
<dbReference type="Pfam" id="PF08484">
    <property type="entry name" value="Methyltransf_14"/>
    <property type="match status" value="1"/>
</dbReference>
<feature type="domain" description="C-methyltransferase" evidence="1">
    <location>
        <begin position="197"/>
        <end position="352"/>
    </location>
</feature>
<accession>A0A9X0UHQ3</accession>
<proteinExistence type="predicted"/>
<evidence type="ECO:0000259" key="1">
    <source>
        <dbReference type="Pfam" id="PF08484"/>
    </source>
</evidence>
<dbReference type="AlphaFoldDB" id="A0A9X0UHQ3"/>
<name>A0A9X0UHQ3_9PROT</name>
<dbReference type="Gene3D" id="3.40.50.720">
    <property type="entry name" value="NAD(P)-binding Rossmann-like Domain"/>
    <property type="match status" value="1"/>
</dbReference>
<evidence type="ECO:0000313" key="2">
    <source>
        <dbReference type="EMBL" id="MBC4016375.1"/>
    </source>
</evidence>
<comment type="caution">
    <text evidence="2">The sequence shown here is derived from an EMBL/GenBank/DDBJ whole genome shotgun (WGS) entry which is preliminary data.</text>
</comment>
<organism evidence="2 3">
    <name type="scientific">Siccirubricoccus deserti</name>
    <dbReference type="NCBI Taxonomy" id="2013562"/>
    <lineage>
        <taxon>Bacteria</taxon>
        <taxon>Pseudomonadati</taxon>
        <taxon>Pseudomonadota</taxon>
        <taxon>Alphaproteobacteria</taxon>
        <taxon>Acetobacterales</taxon>
        <taxon>Roseomonadaceae</taxon>
        <taxon>Siccirubricoccus</taxon>
    </lineage>
</organism>
<dbReference type="EMBL" id="JACOMF010000014">
    <property type="protein sequence ID" value="MBC4016375.1"/>
    <property type="molecule type" value="Genomic_DNA"/>
</dbReference>
<dbReference type="Proteomes" id="UP000600101">
    <property type="component" value="Unassembled WGS sequence"/>
</dbReference>
<gene>
    <name evidence="2" type="ORF">H7965_13705</name>
</gene>